<dbReference type="InterPro" id="IPR012328">
    <property type="entry name" value="Chalcone/stilbene_synt_C"/>
</dbReference>
<dbReference type="Gene3D" id="3.40.47.10">
    <property type="match status" value="2"/>
</dbReference>
<evidence type="ECO:0000256" key="2">
    <source>
        <dbReference type="ARBA" id="ARBA00022679"/>
    </source>
</evidence>
<reference evidence="8 9" key="2">
    <citation type="journal article" date="2009" name="PLoS ONE">
        <title>An integrated genetic and cytogenetic map of the cucumber genome.</title>
        <authorList>
            <person name="Ren Y."/>
            <person name="Zhang Z."/>
            <person name="Liu J."/>
            <person name="Staub J.E."/>
            <person name="Han Y."/>
            <person name="Cheng Z."/>
            <person name="Li X."/>
            <person name="Lu J."/>
            <person name="Miao H."/>
            <person name="Kang H."/>
            <person name="Xie B."/>
            <person name="Gu X."/>
            <person name="Wang X."/>
            <person name="Du Y."/>
            <person name="Jin W."/>
            <person name="Huang S."/>
        </authorList>
    </citation>
    <scope>NUCLEOTIDE SEQUENCE [LARGE SCALE GENOMIC DNA]</scope>
    <source>
        <strain evidence="9">cv. 9930</strain>
    </source>
</reference>
<evidence type="ECO:0000256" key="1">
    <source>
        <dbReference type="ARBA" id="ARBA00005531"/>
    </source>
</evidence>
<feature type="domain" description="Chalcone/stilbene synthase C-terminal" evidence="7">
    <location>
        <begin position="239"/>
        <end position="388"/>
    </location>
</feature>
<proteinExistence type="inferred from homology"/>
<dbReference type="SUPFAM" id="SSF53901">
    <property type="entry name" value="Thiolase-like"/>
    <property type="match status" value="2"/>
</dbReference>
<evidence type="ECO:0000313" key="9">
    <source>
        <dbReference type="Proteomes" id="UP000029981"/>
    </source>
</evidence>
<dbReference type="SMR" id="A0A0A0LDT8"/>
<dbReference type="PANTHER" id="PTHR11877:SF14">
    <property type="entry name" value="CHALCONE SYNTHASE"/>
    <property type="match status" value="1"/>
</dbReference>
<keyword evidence="2 5" id="KW-0808">Transferase</keyword>
<organism evidence="8 9">
    <name type="scientific">Cucumis sativus</name>
    <name type="common">Cucumber</name>
    <dbReference type="NCBI Taxonomy" id="3659"/>
    <lineage>
        <taxon>Eukaryota</taxon>
        <taxon>Viridiplantae</taxon>
        <taxon>Streptophyta</taxon>
        <taxon>Embryophyta</taxon>
        <taxon>Tracheophyta</taxon>
        <taxon>Spermatophyta</taxon>
        <taxon>Magnoliopsida</taxon>
        <taxon>eudicotyledons</taxon>
        <taxon>Gunneridae</taxon>
        <taxon>Pentapetalae</taxon>
        <taxon>rosids</taxon>
        <taxon>fabids</taxon>
        <taxon>Cucurbitales</taxon>
        <taxon>Cucurbitaceae</taxon>
        <taxon>Benincaseae</taxon>
        <taxon>Cucumis</taxon>
    </lineage>
</organism>
<evidence type="ECO:0000256" key="3">
    <source>
        <dbReference type="ARBA" id="ARBA00023315"/>
    </source>
</evidence>
<dbReference type="InterPro" id="IPR016039">
    <property type="entry name" value="Thiolase-like"/>
</dbReference>
<dbReference type="InterPro" id="IPR011141">
    <property type="entry name" value="Polyketide_synthase_type-III"/>
</dbReference>
<dbReference type="STRING" id="3659.A0A0A0LDT8"/>
<dbReference type="PANTHER" id="PTHR11877">
    <property type="entry name" value="HYDROXYMETHYLGLUTARYL-COA SYNTHASE"/>
    <property type="match status" value="1"/>
</dbReference>
<dbReference type="KEGG" id="csv:101205211"/>
<dbReference type="EMBL" id="CM002924">
    <property type="protein sequence ID" value="KGN58261.1"/>
    <property type="molecule type" value="Genomic_DNA"/>
</dbReference>
<evidence type="ECO:0000259" key="6">
    <source>
        <dbReference type="Pfam" id="PF00195"/>
    </source>
</evidence>
<dbReference type="PROSITE" id="PS00441">
    <property type="entry name" value="CHALCONE_SYNTH"/>
    <property type="match status" value="1"/>
</dbReference>
<dbReference type="FunFam" id="3.40.47.10:FF:000014">
    <property type="entry name" value="Chalcone synthase 1"/>
    <property type="match status" value="1"/>
</dbReference>
<feature type="domain" description="Chalcone/stilbene synthase N-terminal" evidence="6">
    <location>
        <begin position="6"/>
        <end position="229"/>
    </location>
</feature>
<dbReference type="CDD" id="cd00831">
    <property type="entry name" value="CHS_like"/>
    <property type="match status" value="1"/>
</dbReference>
<keyword evidence="9" id="KW-1185">Reference proteome</keyword>
<evidence type="ECO:0008006" key="10">
    <source>
        <dbReference type="Google" id="ProtNLM"/>
    </source>
</evidence>
<protein>
    <recommendedName>
        <fullName evidence="10">Chalcone synthase</fullName>
    </recommendedName>
</protein>
<feature type="active site" description="Acyl-thioester intermediate" evidence="4">
    <location>
        <position position="165"/>
    </location>
</feature>
<dbReference type="GO" id="GO:0016747">
    <property type="term" value="F:acyltransferase activity, transferring groups other than amino-acyl groups"/>
    <property type="evidence" value="ECO:0007669"/>
    <property type="project" value="InterPro"/>
</dbReference>
<dbReference type="Proteomes" id="UP000029981">
    <property type="component" value="Chromosome 3"/>
</dbReference>
<dbReference type="InterPro" id="IPR018088">
    <property type="entry name" value="Chalcone/stilbene_synthase_AS"/>
</dbReference>
<evidence type="ECO:0000313" key="8">
    <source>
        <dbReference type="EMBL" id="KGN58261.1"/>
    </source>
</evidence>
<comment type="similarity">
    <text evidence="1 5">Belongs to the thiolase-like superfamily. Chalcone/stilbene synthases family.</text>
</comment>
<dbReference type="Gramene" id="KGN58261">
    <property type="protein sequence ID" value="KGN58261"/>
    <property type="gene ID" value="Csa_3G600020"/>
</dbReference>
<accession>A0A0A0LDT8</accession>
<dbReference type="OrthoDB" id="1500228at2759"/>
<evidence type="ECO:0000259" key="7">
    <source>
        <dbReference type="Pfam" id="PF02797"/>
    </source>
</evidence>
<dbReference type="OMA" id="FCEYMAS"/>
<sequence>MASVVSEIRKAQRADGPATVLAIGTATPPHSVLQSDYPDYYFRITKSEHMTQLKEKFSRMCEKSMIRKRHMYLTEEILRENPNMCAYMAPSLDARQDMVVVEVPKLGKDAASKAIKEWGQPKSKITHLIFCTTSGVDMPGADYQLLKLLGLRPSVKRYMMYQQGCFAGGTVLRLAKDLAENNRGARVLVVCSEITAVTFRGPSETHLDSMVGQALFGDGAGAVIVGSDPDLSVERPLYELVWTGATLLPDSEGAIDGHLREVGLTFHLLKDVPGLISKNIEKSLKEAFTPLGISDWNSIFWIAHPGGPAILDQVEAKLGLKEEKMRATREVLSEYGNMSSACVLFIMDQMRKNSMEEGNSTTGEGLEWGVLFGFGPGLTVETVVLHSVNIKESTINLASY</sequence>
<dbReference type="AlphaFoldDB" id="A0A0A0LDT8"/>
<reference evidence="8 9" key="3">
    <citation type="journal article" date="2010" name="BMC Genomics">
        <title>Transcriptome sequencing and comparative analysis of cucumber flowers with different sex types.</title>
        <authorList>
            <person name="Guo S."/>
            <person name="Zheng Y."/>
            <person name="Joung J.G."/>
            <person name="Liu S."/>
            <person name="Zhang Z."/>
            <person name="Crasta O.R."/>
            <person name="Sobral B.W."/>
            <person name="Xu Y."/>
            <person name="Huang S."/>
            <person name="Fei Z."/>
        </authorList>
    </citation>
    <scope>NUCLEOTIDE SEQUENCE [LARGE SCALE GENOMIC DNA]</scope>
    <source>
        <strain evidence="9">cv. 9930</strain>
    </source>
</reference>
<dbReference type="FunFam" id="3.40.47.10:FF:000025">
    <property type="entry name" value="Chalcone synthase 2"/>
    <property type="match status" value="1"/>
</dbReference>
<keyword evidence="3 5" id="KW-0012">Acyltransferase</keyword>
<reference evidence="8 9" key="1">
    <citation type="journal article" date="2009" name="Nat. Genet.">
        <title>The genome of the cucumber, Cucumis sativus L.</title>
        <authorList>
            <person name="Huang S."/>
            <person name="Li R."/>
            <person name="Zhang Z."/>
            <person name="Li L."/>
            <person name="Gu X."/>
            <person name="Fan W."/>
            <person name="Lucas W.J."/>
            <person name="Wang X."/>
            <person name="Xie B."/>
            <person name="Ni P."/>
            <person name="Ren Y."/>
            <person name="Zhu H."/>
            <person name="Li J."/>
            <person name="Lin K."/>
            <person name="Jin W."/>
            <person name="Fei Z."/>
            <person name="Li G."/>
            <person name="Staub J."/>
            <person name="Kilian A."/>
            <person name="van der Vossen E.A."/>
            <person name="Wu Y."/>
            <person name="Guo J."/>
            <person name="He J."/>
            <person name="Jia Z."/>
            <person name="Ren Y."/>
            <person name="Tian G."/>
            <person name="Lu Y."/>
            <person name="Ruan J."/>
            <person name="Qian W."/>
            <person name="Wang M."/>
            <person name="Huang Q."/>
            <person name="Li B."/>
            <person name="Xuan Z."/>
            <person name="Cao J."/>
            <person name="Asan"/>
            <person name="Wu Z."/>
            <person name="Zhang J."/>
            <person name="Cai Q."/>
            <person name="Bai Y."/>
            <person name="Zhao B."/>
            <person name="Han Y."/>
            <person name="Li Y."/>
            <person name="Li X."/>
            <person name="Wang S."/>
            <person name="Shi Q."/>
            <person name="Liu S."/>
            <person name="Cho W.K."/>
            <person name="Kim J.Y."/>
            <person name="Xu Y."/>
            <person name="Heller-Uszynska K."/>
            <person name="Miao H."/>
            <person name="Cheng Z."/>
            <person name="Zhang S."/>
            <person name="Wu J."/>
            <person name="Yang Y."/>
            <person name="Kang H."/>
            <person name="Li M."/>
            <person name="Liang H."/>
            <person name="Ren X."/>
            <person name="Shi Z."/>
            <person name="Wen M."/>
            <person name="Jian M."/>
            <person name="Yang H."/>
            <person name="Zhang G."/>
            <person name="Yang Z."/>
            <person name="Chen R."/>
            <person name="Liu S."/>
            <person name="Li J."/>
            <person name="Ma L."/>
            <person name="Liu H."/>
            <person name="Zhou Y."/>
            <person name="Zhao J."/>
            <person name="Fang X."/>
            <person name="Li G."/>
            <person name="Fang L."/>
            <person name="Li Y."/>
            <person name="Liu D."/>
            <person name="Zheng H."/>
            <person name="Zhang Y."/>
            <person name="Qin N."/>
            <person name="Li Z."/>
            <person name="Yang G."/>
            <person name="Yang S."/>
            <person name="Bolund L."/>
            <person name="Kristiansen K."/>
            <person name="Zheng H."/>
            <person name="Li S."/>
            <person name="Zhang X."/>
            <person name="Yang H."/>
            <person name="Wang J."/>
            <person name="Sun R."/>
            <person name="Zhang B."/>
            <person name="Jiang S."/>
            <person name="Wang J."/>
            <person name="Du Y."/>
            <person name="Li S."/>
        </authorList>
    </citation>
    <scope>NUCLEOTIDE SEQUENCE [LARGE SCALE GENOMIC DNA]</scope>
    <source>
        <strain evidence="9">cv. 9930</strain>
    </source>
</reference>
<dbReference type="PIRSF" id="PIRSF000451">
    <property type="entry name" value="PKS_III"/>
    <property type="match status" value="1"/>
</dbReference>
<dbReference type="Pfam" id="PF02797">
    <property type="entry name" value="Chal_sti_synt_C"/>
    <property type="match status" value="1"/>
</dbReference>
<dbReference type="Pfam" id="PF00195">
    <property type="entry name" value="Chal_sti_synt_N"/>
    <property type="match status" value="1"/>
</dbReference>
<gene>
    <name evidence="8" type="ORF">Csa_3G600020</name>
</gene>
<reference evidence="8 9" key="4">
    <citation type="journal article" date="2011" name="BMC Genomics">
        <title>RNA-Seq improves annotation of protein-coding genes in the cucumber genome.</title>
        <authorList>
            <person name="Li Z."/>
            <person name="Zhang Z."/>
            <person name="Yan P."/>
            <person name="Huang S."/>
            <person name="Fei Z."/>
            <person name="Lin K."/>
        </authorList>
    </citation>
    <scope>NUCLEOTIDE SEQUENCE [LARGE SCALE GENOMIC DNA]</scope>
    <source>
        <strain evidence="9">cv. 9930</strain>
    </source>
</reference>
<evidence type="ECO:0000256" key="4">
    <source>
        <dbReference type="PIRSR" id="PIRSR000451-1"/>
    </source>
</evidence>
<name>A0A0A0LDT8_CUCSA</name>
<evidence type="ECO:0000256" key="5">
    <source>
        <dbReference type="RuleBase" id="RU003633"/>
    </source>
</evidence>
<dbReference type="eggNOG" id="ENOG502QRSY">
    <property type="taxonomic scope" value="Eukaryota"/>
</dbReference>
<dbReference type="InterPro" id="IPR001099">
    <property type="entry name" value="Chalcone/stilbene_synt_N"/>
</dbReference>